<evidence type="ECO:0000256" key="3">
    <source>
        <dbReference type="ARBA" id="ARBA00022729"/>
    </source>
</evidence>
<gene>
    <name evidence="7" type="ORF">MCOR_1518</name>
</gene>
<feature type="region of interest" description="Disordered" evidence="4">
    <location>
        <begin position="113"/>
        <end position="134"/>
    </location>
</feature>
<dbReference type="AlphaFoldDB" id="A0A6J7ZVY0"/>
<dbReference type="SUPFAM" id="SSF49842">
    <property type="entry name" value="TNF-like"/>
    <property type="match status" value="1"/>
</dbReference>
<evidence type="ECO:0000256" key="5">
    <source>
        <dbReference type="SAM" id="SignalP"/>
    </source>
</evidence>
<evidence type="ECO:0000313" key="7">
    <source>
        <dbReference type="EMBL" id="CAC5358148.1"/>
    </source>
</evidence>
<accession>A0A6J7ZVY0</accession>
<dbReference type="PRINTS" id="PR00007">
    <property type="entry name" value="COMPLEMNTC1Q"/>
</dbReference>
<organism evidence="7 8">
    <name type="scientific">Mytilus coruscus</name>
    <name type="common">Sea mussel</name>
    <dbReference type="NCBI Taxonomy" id="42192"/>
    <lineage>
        <taxon>Eukaryota</taxon>
        <taxon>Metazoa</taxon>
        <taxon>Spiralia</taxon>
        <taxon>Lophotrochozoa</taxon>
        <taxon>Mollusca</taxon>
        <taxon>Bivalvia</taxon>
        <taxon>Autobranchia</taxon>
        <taxon>Pteriomorphia</taxon>
        <taxon>Mytilida</taxon>
        <taxon>Mytiloidea</taxon>
        <taxon>Mytilidae</taxon>
        <taxon>Mytilinae</taxon>
        <taxon>Mytilus</taxon>
    </lineage>
</organism>
<dbReference type="OrthoDB" id="6160897at2759"/>
<proteinExistence type="predicted"/>
<evidence type="ECO:0000256" key="4">
    <source>
        <dbReference type="SAM" id="MobiDB-lite"/>
    </source>
</evidence>
<keyword evidence="2" id="KW-0964">Secreted</keyword>
<name>A0A6J7ZVY0_MYTCO</name>
<dbReference type="PANTHER" id="PTHR22923:SF116">
    <property type="entry name" value="C1Q DOMAIN-CONTAINING PROTEIN"/>
    <property type="match status" value="1"/>
</dbReference>
<dbReference type="Gene3D" id="2.60.120.40">
    <property type="match status" value="1"/>
</dbReference>
<dbReference type="InterPro" id="IPR050822">
    <property type="entry name" value="Cerebellin_Synaptic_Org"/>
</dbReference>
<dbReference type="SMART" id="SM00110">
    <property type="entry name" value="C1Q"/>
    <property type="match status" value="1"/>
</dbReference>
<dbReference type="PANTHER" id="PTHR22923">
    <property type="entry name" value="CEREBELLIN-RELATED"/>
    <property type="match status" value="1"/>
</dbReference>
<reference evidence="7 8" key="1">
    <citation type="submission" date="2020-06" db="EMBL/GenBank/DDBJ databases">
        <authorList>
            <person name="Li R."/>
            <person name="Bekaert M."/>
        </authorList>
    </citation>
    <scope>NUCLEOTIDE SEQUENCE [LARGE SCALE GENOMIC DNA]</scope>
    <source>
        <strain evidence="8">wild</strain>
    </source>
</reference>
<comment type="subcellular location">
    <subcellularLocation>
        <location evidence="1">Secreted</location>
    </subcellularLocation>
</comment>
<evidence type="ECO:0000259" key="6">
    <source>
        <dbReference type="PROSITE" id="PS50871"/>
    </source>
</evidence>
<feature type="domain" description="C1q" evidence="6">
    <location>
        <begin position="160"/>
        <end position="295"/>
    </location>
</feature>
<feature type="chain" id="PRO_5027077098" evidence="5">
    <location>
        <begin position="20"/>
        <end position="295"/>
    </location>
</feature>
<sequence length="295" mass="32943">MFRAILFSCIALTISYVNGKMDGDVIDVKTVYKEMVALQETVQRLYTVVHGQNDRISDLERTINTQEKTIQKLTTDKKTQIEYRRKIERRLKIIENNFAGKYSDLRNNFVKNDNTSPPNGTDKHENTYGNGGLTGSYKEMVKTPAISRKERLLLPSNGITNEPVVAFYAYLSKHEINPSTHHTLIYDVAKTNAGNGYNAVTGIFTAPTAGTYVFTWVTRMYEAGHSTEILVNNVVFGASYLRIGHSNDVSVSGTVVTQINKGNSVFVRVHSTLTGSGNILSEQYGRSSFAGWLLH</sequence>
<feature type="signal peptide" evidence="5">
    <location>
        <begin position="1"/>
        <end position="19"/>
    </location>
</feature>
<dbReference type="EMBL" id="CACVKT020000315">
    <property type="protein sequence ID" value="CAC5358148.1"/>
    <property type="molecule type" value="Genomic_DNA"/>
</dbReference>
<dbReference type="GO" id="GO:0005576">
    <property type="term" value="C:extracellular region"/>
    <property type="evidence" value="ECO:0007669"/>
    <property type="project" value="UniProtKB-SubCell"/>
</dbReference>
<evidence type="ECO:0000256" key="1">
    <source>
        <dbReference type="ARBA" id="ARBA00004613"/>
    </source>
</evidence>
<dbReference type="PROSITE" id="PS50871">
    <property type="entry name" value="C1Q"/>
    <property type="match status" value="1"/>
</dbReference>
<dbReference type="Pfam" id="PF00386">
    <property type="entry name" value="C1q"/>
    <property type="match status" value="1"/>
</dbReference>
<evidence type="ECO:0000256" key="2">
    <source>
        <dbReference type="ARBA" id="ARBA00022525"/>
    </source>
</evidence>
<keyword evidence="8" id="KW-1185">Reference proteome</keyword>
<dbReference type="InterPro" id="IPR008983">
    <property type="entry name" value="Tumour_necrosis_fac-like_dom"/>
</dbReference>
<evidence type="ECO:0000313" key="8">
    <source>
        <dbReference type="Proteomes" id="UP000507470"/>
    </source>
</evidence>
<dbReference type="InterPro" id="IPR001073">
    <property type="entry name" value="C1q_dom"/>
</dbReference>
<dbReference type="Proteomes" id="UP000507470">
    <property type="component" value="Unassembled WGS sequence"/>
</dbReference>
<protein>
    <submittedName>
        <fullName evidence="7">C1QL</fullName>
    </submittedName>
</protein>
<keyword evidence="3 5" id="KW-0732">Signal</keyword>